<protein>
    <submittedName>
        <fullName evidence="2">Uncharacterized protein</fullName>
    </submittedName>
</protein>
<dbReference type="AlphaFoldDB" id="A0AAD7T0D4"/>
<keyword evidence="3" id="KW-1185">Reference proteome</keyword>
<accession>A0AAD7T0D4</accession>
<sequence>MADKSQQSTQRRGKRIFSSLRAKSTTPVKEDEGLGFWQRGTKIFSSVRADSQKNSRKLEQDNARVPVATDEEAHRFSLGWRMDKMKSDFHFHVDVLSDLLAGEFLSPLILCNMYLNLRITMVTPWILFLLLG</sequence>
<gene>
    <name evidence="2" type="ORF">AAFF_G00143640</name>
</gene>
<proteinExistence type="predicted"/>
<reference evidence="2" key="1">
    <citation type="journal article" date="2023" name="Science">
        <title>Genome structures resolve the early diversification of teleost fishes.</title>
        <authorList>
            <person name="Parey E."/>
            <person name="Louis A."/>
            <person name="Montfort J."/>
            <person name="Bouchez O."/>
            <person name="Roques C."/>
            <person name="Iampietro C."/>
            <person name="Lluch J."/>
            <person name="Castinel A."/>
            <person name="Donnadieu C."/>
            <person name="Desvignes T."/>
            <person name="Floi Bucao C."/>
            <person name="Jouanno E."/>
            <person name="Wen M."/>
            <person name="Mejri S."/>
            <person name="Dirks R."/>
            <person name="Jansen H."/>
            <person name="Henkel C."/>
            <person name="Chen W.J."/>
            <person name="Zahm M."/>
            <person name="Cabau C."/>
            <person name="Klopp C."/>
            <person name="Thompson A.W."/>
            <person name="Robinson-Rechavi M."/>
            <person name="Braasch I."/>
            <person name="Lecointre G."/>
            <person name="Bobe J."/>
            <person name="Postlethwait J.H."/>
            <person name="Berthelot C."/>
            <person name="Roest Crollius H."/>
            <person name="Guiguen Y."/>
        </authorList>
    </citation>
    <scope>NUCLEOTIDE SEQUENCE</scope>
    <source>
        <strain evidence="2">NC1722</strain>
    </source>
</reference>
<name>A0AAD7T0D4_9TELE</name>
<dbReference type="Proteomes" id="UP001221898">
    <property type="component" value="Unassembled WGS sequence"/>
</dbReference>
<organism evidence="2 3">
    <name type="scientific">Aldrovandia affinis</name>
    <dbReference type="NCBI Taxonomy" id="143900"/>
    <lineage>
        <taxon>Eukaryota</taxon>
        <taxon>Metazoa</taxon>
        <taxon>Chordata</taxon>
        <taxon>Craniata</taxon>
        <taxon>Vertebrata</taxon>
        <taxon>Euteleostomi</taxon>
        <taxon>Actinopterygii</taxon>
        <taxon>Neopterygii</taxon>
        <taxon>Teleostei</taxon>
        <taxon>Notacanthiformes</taxon>
        <taxon>Halosauridae</taxon>
        <taxon>Aldrovandia</taxon>
    </lineage>
</organism>
<comment type="caution">
    <text evidence="2">The sequence shown here is derived from an EMBL/GenBank/DDBJ whole genome shotgun (WGS) entry which is preliminary data.</text>
</comment>
<feature type="compositionally biased region" description="Polar residues" evidence="1">
    <location>
        <begin position="1"/>
        <end position="10"/>
    </location>
</feature>
<evidence type="ECO:0000256" key="1">
    <source>
        <dbReference type="SAM" id="MobiDB-lite"/>
    </source>
</evidence>
<evidence type="ECO:0000313" key="3">
    <source>
        <dbReference type="Proteomes" id="UP001221898"/>
    </source>
</evidence>
<evidence type="ECO:0000313" key="2">
    <source>
        <dbReference type="EMBL" id="KAJ8412097.1"/>
    </source>
</evidence>
<dbReference type="EMBL" id="JAINUG010000020">
    <property type="protein sequence ID" value="KAJ8412097.1"/>
    <property type="molecule type" value="Genomic_DNA"/>
</dbReference>
<feature type="region of interest" description="Disordered" evidence="1">
    <location>
        <begin position="1"/>
        <end position="29"/>
    </location>
</feature>